<comment type="caution">
    <text evidence="3">The sequence shown here is derived from an EMBL/GenBank/DDBJ whole genome shotgun (WGS) entry which is preliminary data.</text>
</comment>
<evidence type="ECO:0000313" key="4">
    <source>
        <dbReference type="Proteomes" id="UP001596380"/>
    </source>
</evidence>
<reference evidence="4" key="1">
    <citation type="journal article" date="2019" name="Int. J. Syst. Evol. Microbiol.">
        <title>The Global Catalogue of Microorganisms (GCM) 10K type strain sequencing project: providing services to taxonomists for standard genome sequencing and annotation.</title>
        <authorList>
            <consortium name="The Broad Institute Genomics Platform"/>
            <consortium name="The Broad Institute Genome Sequencing Center for Infectious Disease"/>
            <person name="Wu L."/>
            <person name="Ma J."/>
        </authorList>
    </citation>
    <scope>NUCLEOTIDE SEQUENCE [LARGE SCALE GENOMIC DNA]</scope>
    <source>
        <strain evidence="4">JCM 3369</strain>
    </source>
</reference>
<dbReference type="EMBL" id="JBHSXS010000056">
    <property type="protein sequence ID" value="MFC6886611.1"/>
    <property type="molecule type" value="Genomic_DNA"/>
</dbReference>
<dbReference type="Proteomes" id="UP001596380">
    <property type="component" value="Unassembled WGS sequence"/>
</dbReference>
<sequence length="100" mass="10738">MKMRDLAAAQWRKSSHSGPEGGECVEIADLLPLIVAHGSEGWRKSSHSGHQGGECVEVAGFAPVVAVRDSKDPEGAKLILGADAWRSLARRIKESEYDLA</sequence>
<keyword evidence="4" id="KW-1185">Reference proteome</keyword>
<evidence type="ECO:0000313" key="3">
    <source>
        <dbReference type="EMBL" id="MFC6886611.1"/>
    </source>
</evidence>
<dbReference type="RefSeq" id="WP_160822261.1">
    <property type="nucleotide sequence ID" value="NZ_JBHSXE010000001.1"/>
</dbReference>
<protein>
    <submittedName>
        <fullName evidence="3">DUF397 domain-containing protein</fullName>
    </submittedName>
</protein>
<gene>
    <name evidence="3" type="ORF">ACFQKB_43100</name>
</gene>
<feature type="domain" description="DUF397" evidence="2">
    <location>
        <begin position="9"/>
        <end position="29"/>
    </location>
</feature>
<accession>A0ABW2D176</accession>
<dbReference type="InterPro" id="IPR007278">
    <property type="entry name" value="DUF397"/>
</dbReference>
<organism evidence="3 4">
    <name type="scientific">Actinomadura yumaensis</name>
    <dbReference type="NCBI Taxonomy" id="111807"/>
    <lineage>
        <taxon>Bacteria</taxon>
        <taxon>Bacillati</taxon>
        <taxon>Actinomycetota</taxon>
        <taxon>Actinomycetes</taxon>
        <taxon>Streptosporangiales</taxon>
        <taxon>Thermomonosporaceae</taxon>
        <taxon>Actinomadura</taxon>
    </lineage>
</organism>
<feature type="region of interest" description="Disordered" evidence="1">
    <location>
        <begin position="1"/>
        <end position="22"/>
    </location>
</feature>
<name>A0ABW2D176_9ACTN</name>
<feature type="domain" description="DUF397" evidence="2">
    <location>
        <begin position="41"/>
        <end position="93"/>
    </location>
</feature>
<proteinExistence type="predicted"/>
<evidence type="ECO:0000259" key="2">
    <source>
        <dbReference type="Pfam" id="PF04149"/>
    </source>
</evidence>
<dbReference type="Pfam" id="PF04149">
    <property type="entry name" value="DUF397"/>
    <property type="match status" value="2"/>
</dbReference>
<evidence type="ECO:0000256" key="1">
    <source>
        <dbReference type="SAM" id="MobiDB-lite"/>
    </source>
</evidence>